<evidence type="ECO:0000256" key="3">
    <source>
        <dbReference type="SAM" id="Coils"/>
    </source>
</evidence>
<dbReference type="AlphaFoldDB" id="A0AAN9WK63"/>
<evidence type="ECO:0000256" key="2">
    <source>
        <dbReference type="ARBA" id="ARBA00023054"/>
    </source>
</evidence>
<dbReference type="InterPro" id="IPR022164">
    <property type="entry name" value="Kinesin-like"/>
</dbReference>
<dbReference type="SUPFAM" id="SSF50729">
    <property type="entry name" value="PH domain-like"/>
    <property type="match status" value="1"/>
</dbReference>
<dbReference type="FunFam" id="2.30.29.30:FF:000366">
    <property type="entry name" value="Uncharacterized protein, isoform B"/>
    <property type="match status" value="1"/>
</dbReference>
<feature type="compositionally biased region" description="Basic and acidic residues" evidence="4">
    <location>
        <begin position="1047"/>
        <end position="1060"/>
    </location>
</feature>
<evidence type="ECO:0000256" key="1">
    <source>
        <dbReference type="ARBA" id="ARBA00022468"/>
    </source>
</evidence>
<keyword evidence="1" id="KW-0343">GTPase activation</keyword>
<dbReference type="InterPro" id="IPR000195">
    <property type="entry name" value="Rab-GAP-TBC_dom"/>
</dbReference>
<keyword evidence="2 3" id="KW-0175">Coiled coil</keyword>
<dbReference type="FunFam" id="1.10.472.80:FF:000027">
    <property type="entry name" value="GTPase activating protein (Evi5)"/>
    <property type="match status" value="1"/>
</dbReference>
<gene>
    <name evidence="7" type="ORF">R5R35_004754</name>
</gene>
<dbReference type="InterPro" id="IPR050302">
    <property type="entry name" value="Rab_GAP_TBC_domain"/>
</dbReference>
<dbReference type="InterPro" id="IPR006020">
    <property type="entry name" value="PTB/PI_dom"/>
</dbReference>
<comment type="caution">
    <text evidence="7">The sequence shown here is derived from an EMBL/GenBank/DDBJ whole genome shotgun (WGS) entry which is preliminary data.</text>
</comment>
<feature type="region of interest" description="Disordered" evidence="4">
    <location>
        <begin position="1018"/>
        <end position="1060"/>
    </location>
</feature>
<reference evidence="7 8" key="1">
    <citation type="submission" date="2024-03" db="EMBL/GenBank/DDBJ databases">
        <title>The genome assembly and annotation of the cricket Gryllus longicercus Weissman &amp; Gray.</title>
        <authorList>
            <person name="Szrajer S."/>
            <person name="Gray D."/>
            <person name="Ylla G."/>
        </authorList>
    </citation>
    <scope>NUCLEOTIDE SEQUENCE [LARGE SCALE GENOMIC DNA]</scope>
    <source>
        <strain evidence="7">DAG 2021-001</strain>
        <tissue evidence="7">Whole body minus gut</tissue>
    </source>
</reference>
<dbReference type="PANTHER" id="PTHR47219">
    <property type="entry name" value="RAB GTPASE-ACTIVATING PROTEIN 1-LIKE"/>
    <property type="match status" value="1"/>
</dbReference>
<accession>A0AAN9WK63</accession>
<feature type="coiled-coil region" evidence="3">
    <location>
        <begin position="820"/>
        <end position="917"/>
    </location>
</feature>
<sequence>MLVLNGLNQIVMEDSVSVKSNDSVATSDEYEFVNGCSATKGLITIGEQPLLKIANNGNLDDLRKSLREVLSEDCNSASKMENNSVKHVPVTQTVKKVGQSKFYDTESSKPIVSPIKDSEKKDEMKTENEEYEEEVPDVQQECTIFSGVTYLGAAAINAPKSEVEIQRNMGILNEQSSDQGIKVSVSVPSSSDGTVVLYDAISNSVMARYEIHRILFYARGTAGSREASCFAFTWSHGDTQESAIFQCHVFRCDIPEAVGQVSACFAKAFQRVPKSMISSVTSADLGPSLPEKDHVEVFIFEVNMEIKEEDGKGGFSTVPKDRSGFKLRVNVEKQLCLTVQQVSEENQHELEVERCFGVLVSPGRHVKHSDMQLLEMQVSMGSGTGDKQCYIISGHWDPADPAFEALNVETPRDGRMYITVAVDLVIRGIQEPVRFLVETPVKVYPQNERFWYFSRRPLIQQFFLNLKEVPSNDVTEVHYEVLNIETSGELDRNRINLSLNLASLIRSPSISSIDIDTLTPKEEVSDGDEPLLSGTGEVSKDCSEVELESWADVLVRWTSTKQRPKQLGALVRGGIPEALRGEVWQRLAGCENDSAMMGSYRILITKDSSCENVIQRDINRTFPAHHFFKEAGGLGQDSLYRISKAYAVYDQEVGYCQGLSFLAATLLLHMPEEQAFCVFVKLMYDYGLRDMYKDGFENLHMRLYQLNRLMEEHLPQLWQHFSEKGVEFHMFASQWFLTLFTARFPLYFVFHILDVFLLQGVDTLFQVALALLMMCKKDLLQLDFEAILKYFRVSLPKKCRTEEVARQLMRLATSIKVKKLKKYEQDFNTLKEAQDSAEQYNNELENLKSTLMRTEEEKKRLEEEATRVKDMLKREVQKAENESNRNATIITEYKQICQRLDNEQVAAKAALNELRGQIKNCARCRELLGHPVDSQDVHTNTSAPNNKNAVDPQLQRAQERIRELELELAQTKLAHVEAECKNQDLVHQLHATFAELQVAKNAWPPWLSKTLTSIKEVANKKDMPANPSGNSTNMRRDSAPGPVAFPRDSHSRDSLRETAT</sequence>
<evidence type="ECO:0008006" key="9">
    <source>
        <dbReference type="Google" id="ProtNLM"/>
    </source>
</evidence>
<dbReference type="SMART" id="SM00164">
    <property type="entry name" value="TBC"/>
    <property type="match status" value="1"/>
</dbReference>
<dbReference type="PANTHER" id="PTHR47219:SF9">
    <property type="entry name" value="GTPASE ACTIVATING PROTEIN AND CENTROSOME-ASSOCIATED, ISOFORM B"/>
    <property type="match status" value="1"/>
</dbReference>
<proteinExistence type="predicted"/>
<evidence type="ECO:0000313" key="7">
    <source>
        <dbReference type="EMBL" id="KAK7871953.1"/>
    </source>
</evidence>
<dbReference type="Gene3D" id="1.10.472.80">
    <property type="entry name" value="Ypt/Rab-GAP domain of gyp1p, domain 3"/>
    <property type="match status" value="1"/>
</dbReference>
<protein>
    <recommendedName>
        <fullName evidence="9">Rab GTPase-activating protein 1-like</fullName>
    </recommendedName>
</protein>
<dbReference type="CDD" id="cd01211">
    <property type="entry name" value="PTB_Rab6GAP"/>
    <property type="match status" value="1"/>
</dbReference>
<evidence type="ECO:0000313" key="8">
    <source>
        <dbReference type="Proteomes" id="UP001378592"/>
    </source>
</evidence>
<dbReference type="InterPro" id="IPR011993">
    <property type="entry name" value="PH-like_dom_sf"/>
</dbReference>
<dbReference type="Gene3D" id="1.10.8.270">
    <property type="entry name" value="putative rabgap domain of human tbc1 domain family member 14 like domains"/>
    <property type="match status" value="1"/>
</dbReference>
<dbReference type="Gene3D" id="2.30.29.30">
    <property type="entry name" value="Pleckstrin-homology domain (PH domain)/Phosphotyrosine-binding domain (PTB)"/>
    <property type="match status" value="1"/>
</dbReference>
<keyword evidence="8" id="KW-1185">Reference proteome</keyword>
<dbReference type="Gene3D" id="1.10.10.750">
    <property type="entry name" value="Ypt/Rab-GAP domain of gyp1p, domain 1"/>
    <property type="match status" value="1"/>
</dbReference>
<name>A0AAN9WK63_9ORTH</name>
<dbReference type="GO" id="GO:0031267">
    <property type="term" value="F:small GTPase binding"/>
    <property type="evidence" value="ECO:0007669"/>
    <property type="project" value="TreeGrafter"/>
</dbReference>
<dbReference type="PROSITE" id="PS01179">
    <property type="entry name" value="PID"/>
    <property type="match status" value="1"/>
</dbReference>
<dbReference type="Pfam" id="PF00566">
    <property type="entry name" value="RabGAP-TBC"/>
    <property type="match status" value="1"/>
</dbReference>
<dbReference type="Pfam" id="PF00640">
    <property type="entry name" value="PID"/>
    <property type="match status" value="1"/>
</dbReference>
<organism evidence="7 8">
    <name type="scientific">Gryllus longicercus</name>
    <dbReference type="NCBI Taxonomy" id="2509291"/>
    <lineage>
        <taxon>Eukaryota</taxon>
        <taxon>Metazoa</taxon>
        <taxon>Ecdysozoa</taxon>
        <taxon>Arthropoda</taxon>
        <taxon>Hexapoda</taxon>
        <taxon>Insecta</taxon>
        <taxon>Pterygota</taxon>
        <taxon>Neoptera</taxon>
        <taxon>Polyneoptera</taxon>
        <taxon>Orthoptera</taxon>
        <taxon>Ensifera</taxon>
        <taxon>Gryllidea</taxon>
        <taxon>Grylloidea</taxon>
        <taxon>Gryllidae</taxon>
        <taxon>Gryllinae</taxon>
        <taxon>Gryllus</taxon>
    </lineage>
</organism>
<dbReference type="Pfam" id="PF12473">
    <property type="entry name" value="DUF3694"/>
    <property type="match status" value="1"/>
</dbReference>
<feature type="domain" description="PID" evidence="5">
    <location>
        <begin position="148"/>
        <end position="252"/>
    </location>
</feature>
<dbReference type="EMBL" id="JAZDUA010000031">
    <property type="protein sequence ID" value="KAK7871953.1"/>
    <property type="molecule type" value="Genomic_DNA"/>
</dbReference>
<evidence type="ECO:0000259" key="6">
    <source>
        <dbReference type="PROSITE" id="PS50086"/>
    </source>
</evidence>
<evidence type="ECO:0000256" key="4">
    <source>
        <dbReference type="SAM" id="MobiDB-lite"/>
    </source>
</evidence>
<dbReference type="GO" id="GO:0005096">
    <property type="term" value="F:GTPase activator activity"/>
    <property type="evidence" value="ECO:0007669"/>
    <property type="project" value="UniProtKB-KW"/>
</dbReference>
<evidence type="ECO:0000259" key="5">
    <source>
        <dbReference type="PROSITE" id="PS01179"/>
    </source>
</evidence>
<feature type="domain" description="Rab-GAP TBC" evidence="6">
    <location>
        <begin position="574"/>
        <end position="760"/>
    </location>
</feature>
<dbReference type="Proteomes" id="UP001378592">
    <property type="component" value="Unassembled WGS sequence"/>
</dbReference>
<dbReference type="FunFam" id="1.10.8.270:FF:000001">
    <property type="entry name" value="TBC1 domain family member 1"/>
    <property type="match status" value="1"/>
</dbReference>
<dbReference type="InterPro" id="IPR035969">
    <property type="entry name" value="Rab-GAP_TBC_sf"/>
</dbReference>
<dbReference type="PROSITE" id="PS50086">
    <property type="entry name" value="TBC_RABGAP"/>
    <property type="match status" value="1"/>
</dbReference>
<dbReference type="FunFam" id="1.10.10.750:FF:000003">
    <property type="entry name" value="GTPase activating protein (Evi5)"/>
    <property type="match status" value="1"/>
</dbReference>
<dbReference type="SUPFAM" id="SSF47923">
    <property type="entry name" value="Ypt/Rab-GAP domain of gyp1p"/>
    <property type="match status" value="2"/>
</dbReference>
<feature type="coiled-coil region" evidence="3">
    <location>
        <begin position="954"/>
        <end position="981"/>
    </location>
</feature>
<dbReference type="SMART" id="SM00462">
    <property type="entry name" value="PTB"/>
    <property type="match status" value="1"/>
</dbReference>